<dbReference type="SUPFAM" id="SSF53756">
    <property type="entry name" value="UDP-Glycosyltransferase/glycogen phosphorylase"/>
    <property type="match status" value="1"/>
</dbReference>
<evidence type="ECO:0000259" key="2">
    <source>
        <dbReference type="Pfam" id="PF17039"/>
    </source>
</evidence>
<keyword evidence="4" id="KW-1185">Reference proteome</keyword>
<dbReference type="InterPro" id="IPR001503">
    <property type="entry name" value="Glyco_trans_10"/>
</dbReference>
<keyword evidence="1" id="KW-0812">Transmembrane</keyword>
<evidence type="ECO:0000313" key="3">
    <source>
        <dbReference type="EMBL" id="CAK8682493.1"/>
    </source>
</evidence>
<reference evidence="3 4" key="1">
    <citation type="submission" date="2024-02" db="EMBL/GenBank/DDBJ databases">
        <authorList>
            <person name="Daric V."/>
            <person name="Darras S."/>
        </authorList>
    </citation>
    <scope>NUCLEOTIDE SEQUENCE [LARGE SCALE GENOMIC DNA]</scope>
</reference>
<organism evidence="3 4">
    <name type="scientific">Clavelina lepadiformis</name>
    <name type="common">Light-bulb sea squirt</name>
    <name type="synonym">Ascidia lepadiformis</name>
    <dbReference type="NCBI Taxonomy" id="159417"/>
    <lineage>
        <taxon>Eukaryota</taxon>
        <taxon>Metazoa</taxon>
        <taxon>Chordata</taxon>
        <taxon>Tunicata</taxon>
        <taxon>Ascidiacea</taxon>
        <taxon>Aplousobranchia</taxon>
        <taxon>Clavelinidae</taxon>
        <taxon>Clavelina</taxon>
    </lineage>
</organism>
<comment type="caution">
    <text evidence="3">The sequence shown here is derived from an EMBL/GenBank/DDBJ whole genome shotgun (WGS) entry which is preliminary data.</text>
</comment>
<dbReference type="PANTHER" id="PTHR11929:SF145">
    <property type="entry name" value="ALPHA-(1,3)-FUCOSYLTRANSFERASE FUT-1"/>
    <property type="match status" value="1"/>
</dbReference>
<protein>
    <recommendedName>
        <fullName evidence="2">Fucosyltransferase N-terminal domain-containing protein</fullName>
    </recommendedName>
</protein>
<evidence type="ECO:0000313" key="4">
    <source>
        <dbReference type="Proteomes" id="UP001642483"/>
    </source>
</evidence>
<name>A0ABP0FS97_CLALP</name>
<feature type="transmembrane region" description="Helical" evidence="1">
    <location>
        <begin position="7"/>
        <end position="27"/>
    </location>
</feature>
<evidence type="ECO:0000256" key="1">
    <source>
        <dbReference type="SAM" id="Phobius"/>
    </source>
</evidence>
<gene>
    <name evidence="3" type="ORF">CVLEPA_LOCUS13151</name>
</gene>
<dbReference type="EMBL" id="CAWYQH010000090">
    <property type="protein sequence ID" value="CAK8682493.1"/>
    <property type="molecule type" value="Genomic_DNA"/>
</dbReference>
<feature type="domain" description="Fucosyltransferase N-terminal" evidence="2">
    <location>
        <begin position="60"/>
        <end position="168"/>
    </location>
</feature>
<keyword evidence="1" id="KW-0472">Membrane</keyword>
<dbReference type="Pfam" id="PF17039">
    <property type="entry name" value="Glyco_tran_10_N"/>
    <property type="match status" value="1"/>
</dbReference>
<dbReference type="Proteomes" id="UP001642483">
    <property type="component" value="Unassembled WGS sequence"/>
</dbReference>
<sequence>MQLFAKWSVFFIFILSAIVTTICIYSTEVLKKTTASKFRSLRKISSSKKQLTNLIANTSRTYILFWDHPWSVPTEGFSEGNMGGCTGTYDRSKLPEAGAVVFHYSNLDRESMPWKHYRDPEQIFVFFSHESPSYVIFGEHRHVMTKFDDHFINWTMTYRKDSDVFAPYEHSKVMNKIIDEGRK</sequence>
<keyword evidence="1" id="KW-1133">Transmembrane helix</keyword>
<proteinExistence type="predicted"/>
<dbReference type="PANTHER" id="PTHR11929">
    <property type="entry name" value="ALPHA- 1,3 -FUCOSYLTRANSFERASE"/>
    <property type="match status" value="1"/>
</dbReference>
<dbReference type="InterPro" id="IPR031481">
    <property type="entry name" value="Glyco_tran_10_N"/>
</dbReference>
<accession>A0ABP0FS97</accession>